<evidence type="ECO:0000256" key="9">
    <source>
        <dbReference type="RuleBase" id="RU365093"/>
    </source>
</evidence>
<keyword evidence="6 9" id="KW-0812">Transmembrane</keyword>
<evidence type="ECO:0000256" key="5">
    <source>
        <dbReference type="ARBA" id="ARBA00022519"/>
    </source>
</evidence>
<proteinExistence type="inferred from homology"/>
<keyword evidence="8 9" id="KW-0472">Membrane</keyword>
<keyword evidence="5 9" id="KW-0997">Cell inner membrane</keyword>
<dbReference type="Gene3D" id="2.40.30.170">
    <property type="match status" value="1"/>
</dbReference>
<keyword evidence="3 9" id="KW-0813">Transport</keyword>
<dbReference type="GO" id="GO:0015031">
    <property type="term" value="P:protein transport"/>
    <property type="evidence" value="ECO:0007669"/>
    <property type="project" value="InterPro"/>
</dbReference>
<evidence type="ECO:0000256" key="3">
    <source>
        <dbReference type="ARBA" id="ARBA00022448"/>
    </source>
</evidence>
<dbReference type="PANTHER" id="PTHR30386:SF26">
    <property type="entry name" value="TRANSPORT PROTEIN COMB"/>
    <property type="match status" value="1"/>
</dbReference>
<evidence type="ECO:0000259" key="11">
    <source>
        <dbReference type="Pfam" id="PF25917"/>
    </source>
</evidence>
<keyword evidence="10" id="KW-0175">Coiled coil</keyword>
<evidence type="ECO:0000256" key="2">
    <source>
        <dbReference type="ARBA" id="ARBA00009477"/>
    </source>
</evidence>
<dbReference type="PRINTS" id="PR01490">
    <property type="entry name" value="RTXTOXIND"/>
</dbReference>
<gene>
    <name evidence="13" type="ORF">SAMN05216452_0391</name>
</gene>
<feature type="coiled-coil region" evidence="10">
    <location>
        <begin position="177"/>
        <end position="292"/>
    </location>
</feature>
<dbReference type="Pfam" id="PF26002">
    <property type="entry name" value="Beta-barrel_AprE"/>
    <property type="match status" value="1"/>
</dbReference>
<dbReference type="NCBIfam" id="TIGR01843">
    <property type="entry name" value="type_I_hlyD"/>
    <property type="match status" value="1"/>
</dbReference>
<evidence type="ECO:0000313" key="14">
    <source>
        <dbReference type="Proteomes" id="UP000199064"/>
    </source>
</evidence>
<feature type="domain" description="AprE-like beta-barrel" evidence="12">
    <location>
        <begin position="328"/>
        <end position="416"/>
    </location>
</feature>
<evidence type="ECO:0000256" key="7">
    <source>
        <dbReference type="ARBA" id="ARBA00022989"/>
    </source>
</evidence>
<evidence type="ECO:0000259" key="12">
    <source>
        <dbReference type="Pfam" id="PF26002"/>
    </source>
</evidence>
<dbReference type="GO" id="GO:0005886">
    <property type="term" value="C:plasma membrane"/>
    <property type="evidence" value="ECO:0007669"/>
    <property type="project" value="UniProtKB-SubCell"/>
</dbReference>
<dbReference type="Proteomes" id="UP000199064">
    <property type="component" value="Unassembled WGS sequence"/>
</dbReference>
<comment type="similarity">
    <text evidence="2 9">Belongs to the membrane fusion protein (MFP) (TC 8.A.1) family.</text>
</comment>
<feature type="transmembrane region" description="Helical" evidence="9">
    <location>
        <begin position="12"/>
        <end position="37"/>
    </location>
</feature>
<feature type="domain" description="Multidrug resistance protein MdtA-like barrel-sandwich hybrid" evidence="11">
    <location>
        <begin position="56"/>
        <end position="321"/>
    </location>
</feature>
<keyword evidence="7 9" id="KW-1133">Transmembrane helix</keyword>
<dbReference type="InterPro" id="IPR050739">
    <property type="entry name" value="MFP"/>
</dbReference>
<accession>A0A1H4IR12</accession>
<name>A0A1H4IR12_9HYPH</name>
<dbReference type="InterPro" id="IPR058625">
    <property type="entry name" value="MdtA-like_BSH"/>
</dbReference>
<evidence type="ECO:0000256" key="1">
    <source>
        <dbReference type="ARBA" id="ARBA00004377"/>
    </source>
</evidence>
<dbReference type="InterPro" id="IPR058982">
    <property type="entry name" value="Beta-barrel_AprE"/>
</dbReference>
<evidence type="ECO:0000256" key="10">
    <source>
        <dbReference type="SAM" id="Coils"/>
    </source>
</evidence>
<comment type="subcellular location">
    <subcellularLocation>
        <location evidence="1 9">Cell inner membrane</location>
        <topology evidence="1 9">Single-pass membrane protein</topology>
    </subcellularLocation>
</comment>
<dbReference type="PROSITE" id="PS51257">
    <property type="entry name" value="PROKAR_LIPOPROTEIN"/>
    <property type="match status" value="1"/>
</dbReference>
<dbReference type="PANTHER" id="PTHR30386">
    <property type="entry name" value="MEMBRANE FUSION SUBUNIT OF EMRAB-TOLC MULTIDRUG EFFLUX PUMP"/>
    <property type="match status" value="1"/>
</dbReference>
<dbReference type="EMBL" id="FNSL01000001">
    <property type="protein sequence ID" value="SEB36275.1"/>
    <property type="molecule type" value="Genomic_DNA"/>
</dbReference>
<evidence type="ECO:0000313" key="13">
    <source>
        <dbReference type="EMBL" id="SEB36275.1"/>
    </source>
</evidence>
<reference evidence="14" key="1">
    <citation type="submission" date="2016-10" db="EMBL/GenBank/DDBJ databases">
        <authorList>
            <person name="Varghese N."/>
            <person name="Submissions S."/>
        </authorList>
    </citation>
    <scope>NUCLEOTIDE SEQUENCE [LARGE SCALE GENOMIC DNA]</scope>
    <source>
        <strain evidence="14">ES.061</strain>
    </source>
</reference>
<dbReference type="InterPro" id="IPR010129">
    <property type="entry name" value="T1SS_HlyD"/>
</dbReference>
<dbReference type="AlphaFoldDB" id="A0A1H4IR12"/>
<dbReference type="RefSeq" id="WP_090326364.1">
    <property type="nucleotide sequence ID" value="NZ_FNSL01000001.1"/>
</dbReference>
<evidence type="ECO:0000256" key="8">
    <source>
        <dbReference type="ARBA" id="ARBA00023136"/>
    </source>
</evidence>
<protein>
    <recommendedName>
        <fullName evidence="9">Membrane fusion protein (MFP) family protein</fullName>
    </recommendedName>
</protein>
<keyword evidence="4 9" id="KW-1003">Cell membrane</keyword>
<organism evidence="13 14">
    <name type="scientific">Nitratireductor aquibiodomus</name>
    <dbReference type="NCBI Taxonomy" id="204799"/>
    <lineage>
        <taxon>Bacteria</taxon>
        <taxon>Pseudomonadati</taxon>
        <taxon>Pseudomonadota</taxon>
        <taxon>Alphaproteobacteria</taxon>
        <taxon>Hyphomicrobiales</taxon>
        <taxon>Phyllobacteriaceae</taxon>
        <taxon>Nitratireductor</taxon>
    </lineage>
</organism>
<evidence type="ECO:0000256" key="6">
    <source>
        <dbReference type="ARBA" id="ARBA00022692"/>
    </source>
</evidence>
<keyword evidence="14" id="KW-1185">Reference proteome</keyword>
<evidence type="ECO:0000256" key="4">
    <source>
        <dbReference type="ARBA" id="ARBA00022475"/>
    </source>
</evidence>
<sequence length="440" mass="47649">MRMLDEPGGSSPTLHVTVVFSMAVFAIILIAACILRVEVTARGTVRIVPLDRVQVVQAEYPGSITGILVRDGASVKKGDLLLTLDATAAGAKQATLVEEEARLKRETMRLATFLSRLAEMRDGGSPPRKFDAGDLLPGGEDGDEEAVQARLLAVELNDFTDGLAGADARIDVNRKALDVLLERIEQADAALAVQEERLQAAEKLMERGISSREAYLKVRAAYDDLQAEKHVVERQIAKTKAEASVLETERAGLFSANQNRAMQRRDKIDARLAALRQERRALDERIAAATLRAPVSGTVEQLAVSTIGGVVQSGQDLMRVVPRDSELEFEALFSNQDSGFLKVGQSARIRLDAYPAERFGSVMAVITDIATDSIELGASGRWGFVVRLKPESDALVSPSGRLALRPGMTGNVDAITGERRLISYFLAPITAQFGQSLGER</sequence>
<dbReference type="Gene3D" id="2.40.50.100">
    <property type="match status" value="1"/>
</dbReference>
<dbReference type="Pfam" id="PF25917">
    <property type="entry name" value="BSH_RND"/>
    <property type="match status" value="1"/>
</dbReference>